<dbReference type="GeneID" id="79316070"/>
<keyword evidence="3 6" id="KW-0819">tRNA processing</keyword>
<dbReference type="GO" id="GO:0005524">
    <property type="term" value="F:ATP binding"/>
    <property type="evidence" value="ECO:0007669"/>
    <property type="project" value="UniProtKB-KW"/>
</dbReference>
<gene>
    <name evidence="6" type="primary">tiaS</name>
    <name evidence="11" type="ORF">ACFQPE_10765</name>
</gene>
<keyword evidence="4 6" id="KW-0547">Nucleotide-binding</keyword>
<evidence type="ECO:0000256" key="3">
    <source>
        <dbReference type="ARBA" id="ARBA00022694"/>
    </source>
</evidence>
<feature type="domain" description="TiaS FLD" evidence="8">
    <location>
        <begin position="172"/>
        <end position="312"/>
    </location>
</feature>
<keyword evidence="12" id="KW-1185">Reference proteome</keyword>
<feature type="domain" description="TiaS C-terminal zinc ribbon" evidence="10">
    <location>
        <begin position="429"/>
        <end position="468"/>
    </location>
</feature>
<dbReference type="Pfam" id="PF22641">
    <property type="entry name" value="TiaS_TCKD"/>
    <property type="match status" value="1"/>
</dbReference>
<feature type="domain" description="TiaS-like TCKD" evidence="9">
    <location>
        <begin position="3"/>
        <end position="60"/>
    </location>
</feature>
<dbReference type="PANTHER" id="PTHR40705">
    <property type="entry name" value="TRNA(ILE2) 2-AGMATINYLCYTIDINE SYNTHETASE TIAS"/>
    <property type="match status" value="1"/>
</dbReference>
<evidence type="ECO:0000256" key="4">
    <source>
        <dbReference type="ARBA" id="ARBA00022741"/>
    </source>
</evidence>
<dbReference type="InterPro" id="IPR055394">
    <property type="entry name" value="Zn_ribbon_TiaS"/>
</dbReference>
<dbReference type="InterPro" id="IPR013696">
    <property type="entry name" value="TiaS_FLD"/>
</dbReference>
<comment type="caution">
    <text evidence="11">The sequence shown here is derived from an EMBL/GenBank/DDBJ whole genome shotgun (WGS) entry which is preliminary data.</text>
</comment>
<evidence type="ECO:0000256" key="6">
    <source>
        <dbReference type="HAMAP-Rule" id="MF_01892"/>
    </source>
</evidence>
<keyword evidence="1 6" id="KW-0963">Cytoplasm</keyword>
<protein>
    <recommendedName>
        <fullName evidence="6">tRNA(Ile2) 2-agmatinylcytidine synthetase TiaS</fullName>
        <shortName evidence="6">tRNA(Ile2)-agm2C synthetase</shortName>
        <ecNumber evidence="6">6.3.4.22</ecNumber>
    </recommendedName>
    <alternativeName>
        <fullName evidence="6">tRNA(Ile2) agmatidine synthetase</fullName>
    </alternativeName>
</protein>
<dbReference type="Pfam" id="PF23783">
    <property type="entry name" value="Zn_ribbon_TiaS"/>
    <property type="match status" value="1"/>
</dbReference>
<comment type="similarity">
    <text evidence="6">Belongs to the TiaS family.</text>
</comment>
<sequence length="500" mass="53507">MTIVGLDDTDSRERGMCTTYVAARVADLLRDRGRVERLLLVRLNPAVEHKTRGNAAIAIHTDVPSEVAFEVARDAIERHAAVDDERTNPGLVVLPGGSGGSDDFGDLDGSDATDDFGDLDGSDATDDFGASAGVHDALAAFARSAVREHLTIADAEALIDHAGYRSAAWGDGRGRIGALAAAGAWAAWPPASSLPSVTDDQPGDETATAAPHAPGDWTYECISYREPDRWGTDREVDRDSVFAAAEAEYPAVWDTVDRVEGETVCVPHTPCPILHGIRGDDREAVERAARAVEGEPVARRETFLTNQGTDAHLAPGTVDGVLDGRAYRLSGTVSTSPETQRGGHVFFALADPDEGNEIRCAAFEPTKRFRDRVRALRPGDRITACGEVADRPTSESGGPHGSDGSVADPTLKLEKFAVRDLVATERVAPDCPDCDRTMKSAGRDQGYRCRDCGTAAAEKVEQDVGRDLEPGWYEVPPCARRHIAKPLVRGGFDAPTHPER</sequence>
<keyword evidence="5 6" id="KW-0067">ATP-binding</keyword>
<feature type="region of interest" description="Disordered" evidence="7">
    <location>
        <begin position="389"/>
        <end position="408"/>
    </location>
</feature>
<dbReference type="PANTHER" id="PTHR40705:SF1">
    <property type="entry name" value="TRNA(ILE2) 2-AGMATINYLCYTIDINE SYNTHETASE TIAS"/>
    <property type="match status" value="1"/>
</dbReference>
<dbReference type="Proteomes" id="UP001596547">
    <property type="component" value="Unassembled WGS sequence"/>
</dbReference>
<evidence type="ECO:0000313" key="12">
    <source>
        <dbReference type="Proteomes" id="UP001596547"/>
    </source>
</evidence>
<dbReference type="Gene3D" id="3.90.600.20">
    <property type="match status" value="1"/>
</dbReference>
<dbReference type="InterPro" id="IPR053870">
    <property type="entry name" value="TiaS-like_TCKD"/>
</dbReference>
<reference evidence="11 12" key="1">
    <citation type="journal article" date="2019" name="Int. J. Syst. Evol. Microbiol.">
        <title>The Global Catalogue of Microorganisms (GCM) 10K type strain sequencing project: providing services to taxonomists for standard genome sequencing and annotation.</title>
        <authorList>
            <consortium name="The Broad Institute Genomics Platform"/>
            <consortium name="The Broad Institute Genome Sequencing Center for Infectious Disease"/>
            <person name="Wu L."/>
            <person name="Ma J."/>
        </authorList>
    </citation>
    <scope>NUCLEOTIDE SEQUENCE [LARGE SCALE GENOMIC DNA]</scope>
    <source>
        <strain evidence="11 12">PSR21</strain>
    </source>
</reference>
<dbReference type="Gene3D" id="3.30.70.2200">
    <property type="match status" value="1"/>
</dbReference>
<dbReference type="EMBL" id="JBHTBF010000002">
    <property type="protein sequence ID" value="MFC7317271.1"/>
    <property type="molecule type" value="Genomic_DNA"/>
</dbReference>
<keyword evidence="2 6" id="KW-0436">Ligase</keyword>
<dbReference type="HAMAP" id="MF_01892">
    <property type="entry name" value="tRNA_Ile2_agm2C_synt"/>
    <property type="match status" value="1"/>
</dbReference>
<dbReference type="GO" id="GO:0002101">
    <property type="term" value="P:tRNA wobble cytosine modification"/>
    <property type="evidence" value="ECO:0007669"/>
    <property type="project" value="UniProtKB-UniRule"/>
</dbReference>
<dbReference type="AlphaFoldDB" id="A0ABD6AAB8"/>
<proteinExistence type="inferred from homology"/>
<dbReference type="GO" id="GO:0005737">
    <property type="term" value="C:cytoplasm"/>
    <property type="evidence" value="ECO:0007669"/>
    <property type="project" value="UniProtKB-SubCell"/>
</dbReference>
<dbReference type="Gene3D" id="2.40.50.1010">
    <property type="match status" value="1"/>
</dbReference>
<dbReference type="GO" id="GO:0016879">
    <property type="term" value="F:ligase activity, forming carbon-nitrogen bonds"/>
    <property type="evidence" value="ECO:0007669"/>
    <property type="project" value="UniProtKB-UniRule"/>
</dbReference>
<feature type="region of interest" description="Disordered" evidence="7">
    <location>
        <begin position="192"/>
        <end position="213"/>
    </location>
</feature>
<feature type="region of interest" description="Disordered" evidence="7">
    <location>
        <begin position="87"/>
        <end position="114"/>
    </location>
</feature>
<evidence type="ECO:0000313" key="11">
    <source>
        <dbReference type="EMBL" id="MFC7317271.1"/>
    </source>
</evidence>
<name>A0ABD6AAB8_9EURY</name>
<feature type="compositionally biased region" description="Acidic residues" evidence="7">
    <location>
        <begin position="103"/>
        <end position="114"/>
    </location>
</feature>
<evidence type="ECO:0000259" key="10">
    <source>
        <dbReference type="Pfam" id="PF23783"/>
    </source>
</evidence>
<comment type="function">
    <text evidence="6">ATP-dependent agmatine transferase that catalyzes the formation of 2-agmatinylcytidine (agm2C) at the wobble position (C34) of tRNA(Ile2), converting the codon specificity from AUG to AUA.</text>
</comment>
<accession>A0ABD6AAB8</accession>
<evidence type="ECO:0000256" key="5">
    <source>
        <dbReference type="ARBA" id="ARBA00022840"/>
    </source>
</evidence>
<evidence type="ECO:0000256" key="2">
    <source>
        <dbReference type="ARBA" id="ARBA00022598"/>
    </source>
</evidence>
<dbReference type="RefSeq" id="WP_276303479.1">
    <property type="nucleotide sequence ID" value="NZ_CP119992.1"/>
</dbReference>
<comment type="catalytic activity">
    <reaction evidence="6">
        <text>cytidine(34) in tRNA(Ile2) + agmatine + ATP + H2O = 2-agmatinylcytidine(34) in tRNA(Ile2) + AMP + 2 phosphate + 2 H(+)</text>
        <dbReference type="Rhea" id="RHEA:43608"/>
        <dbReference type="Rhea" id="RHEA-COMP:10625"/>
        <dbReference type="Rhea" id="RHEA-COMP:10626"/>
        <dbReference type="ChEBI" id="CHEBI:15377"/>
        <dbReference type="ChEBI" id="CHEBI:15378"/>
        <dbReference type="ChEBI" id="CHEBI:30616"/>
        <dbReference type="ChEBI" id="CHEBI:43474"/>
        <dbReference type="ChEBI" id="CHEBI:58145"/>
        <dbReference type="ChEBI" id="CHEBI:82748"/>
        <dbReference type="ChEBI" id="CHEBI:83545"/>
        <dbReference type="ChEBI" id="CHEBI:456215"/>
        <dbReference type="EC" id="6.3.4.22"/>
    </reaction>
</comment>
<evidence type="ECO:0000259" key="9">
    <source>
        <dbReference type="Pfam" id="PF22641"/>
    </source>
</evidence>
<evidence type="ECO:0000259" key="8">
    <source>
        <dbReference type="Pfam" id="PF08489"/>
    </source>
</evidence>
<evidence type="ECO:0000256" key="1">
    <source>
        <dbReference type="ARBA" id="ARBA00022490"/>
    </source>
</evidence>
<dbReference type="InterPro" id="IPR024913">
    <property type="entry name" value="tRNA_Ile2__agm2C_synt"/>
</dbReference>
<dbReference type="CDD" id="cd04482">
    <property type="entry name" value="RPA2_OBF_like"/>
    <property type="match status" value="1"/>
</dbReference>
<organism evidence="11 12">
    <name type="scientific">Halomarina halobia</name>
    <dbReference type="NCBI Taxonomy" id="3033386"/>
    <lineage>
        <taxon>Archaea</taxon>
        <taxon>Methanobacteriati</taxon>
        <taxon>Methanobacteriota</taxon>
        <taxon>Stenosarchaea group</taxon>
        <taxon>Halobacteria</taxon>
        <taxon>Halobacteriales</taxon>
        <taxon>Natronomonadaceae</taxon>
        <taxon>Halomarina</taxon>
    </lineage>
</organism>
<dbReference type="Pfam" id="PF08489">
    <property type="entry name" value="TiaS_FLD"/>
    <property type="match status" value="1"/>
</dbReference>
<evidence type="ECO:0000256" key="7">
    <source>
        <dbReference type="SAM" id="MobiDB-lite"/>
    </source>
</evidence>
<dbReference type="EC" id="6.3.4.22" evidence="6"/>
<comment type="subcellular location">
    <subcellularLocation>
        <location evidence="6">Cytoplasm</location>
    </subcellularLocation>
</comment>